<dbReference type="EMBL" id="KB095811">
    <property type="protein sequence ID" value="ESO12542.1"/>
    <property type="molecule type" value="Genomic_DNA"/>
</dbReference>
<dbReference type="Proteomes" id="UP000015101">
    <property type="component" value="Unassembled WGS sequence"/>
</dbReference>
<dbReference type="InParanoid" id="T1ENL2"/>
<dbReference type="SUPFAM" id="SSF56436">
    <property type="entry name" value="C-type lectin-like"/>
    <property type="match status" value="1"/>
</dbReference>
<reference evidence="2 4" key="2">
    <citation type="journal article" date="2013" name="Nature">
        <title>Insights into bilaterian evolution from three spiralian genomes.</title>
        <authorList>
            <person name="Simakov O."/>
            <person name="Marletaz F."/>
            <person name="Cho S.J."/>
            <person name="Edsinger-Gonzales E."/>
            <person name="Havlak P."/>
            <person name="Hellsten U."/>
            <person name="Kuo D.H."/>
            <person name="Larsson T."/>
            <person name="Lv J."/>
            <person name="Arendt D."/>
            <person name="Savage R."/>
            <person name="Osoegawa K."/>
            <person name="de Jong P."/>
            <person name="Grimwood J."/>
            <person name="Chapman J.A."/>
            <person name="Shapiro H."/>
            <person name="Aerts A."/>
            <person name="Otillar R.P."/>
            <person name="Terry A.Y."/>
            <person name="Boore J.L."/>
            <person name="Grigoriev I.V."/>
            <person name="Lindberg D.R."/>
            <person name="Seaver E.C."/>
            <person name="Weisblat D.A."/>
            <person name="Putnam N.H."/>
            <person name="Rokhsar D.S."/>
        </authorList>
    </citation>
    <scope>NUCLEOTIDE SEQUENCE</scope>
</reference>
<dbReference type="GO" id="GO:0006955">
    <property type="term" value="P:immune response"/>
    <property type="evidence" value="ECO:0000318"/>
    <property type="project" value="GO_Central"/>
</dbReference>
<dbReference type="Gene3D" id="3.10.100.10">
    <property type="entry name" value="Mannose-Binding Protein A, subunit A"/>
    <property type="match status" value="1"/>
</dbReference>
<evidence type="ECO:0000313" key="3">
    <source>
        <dbReference type="EnsemblMetazoa" id="HelroP159100"/>
    </source>
</evidence>
<feature type="domain" description="C-type lectin" evidence="1">
    <location>
        <begin position="47"/>
        <end position="185"/>
    </location>
</feature>
<dbReference type="InterPro" id="IPR001304">
    <property type="entry name" value="C-type_lectin-like"/>
</dbReference>
<dbReference type="GO" id="GO:0009897">
    <property type="term" value="C:external side of plasma membrane"/>
    <property type="evidence" value="ECO:0000318"/>
    <property type="project" value="GO_Central"/>
</dbReference>
<accession>T1ENL2</accession>
<organism evidence="3 4">
    <name type="scientific">Helobdella robusta</name>
    <name type="common">Californian leech</name>
    <dbReference type="NCBI Taxonomy" id="6412"/>
    <lineage>
        <taxon>Eukaryota</taxon>
        <taxon>Metazoa</taxon>
        <taxon>Spiralia</taxon>
        <taxon>Lophotrochozoa</taxon>
        <taxon>Annelida</taxon>
        <taxon>Clitellata</taxon>
        <taxon>Hirudinea</taxon>
        <taxon>Rhynchobdellida</taxon>
        <taxon>Glossiphoniidae</taxon>
        <taxon>Helobdella</taxon>
    </lineage>
</organism>
<dbReference type="CDD" id="cd00037">
    <property type="entry name" value="CLECT"/>
    <property type="match status" value="1"/>
</dbReference>
<reference evidence="4" key="1">
    <citation type="submission" date="2012-12" db="EMBL/GenBank/DDBJ databases">
        <authorList>
            <person name="Hellsten U."/>
            <person name="Grimwood J."/>
            <person name="Chapman J.A."/>
            <person name="Shapiro H."/>
            <person name="Aerts A."/>
            <person name="Otillar R.P."/>
            <person name="Terry A.Y."/>
            <person name="Boore J.L."/>
            <person name="Simakov O."/>
            <person name="Marletaz F."/>
            <person name="Cho S.-J."/>
            <person name="Edsinger-Gonzales E."/>
            <person name="Havlak P."/>
            <person name="Kuo D.-H."/>
            <person name="Larsson T."/>
            <person name="Lv J."/>
            <person name="Arendt D."/>
            <person name="Savage R."/>
            <person name="Osoegawa K."/>
            <person name="de Jong P."/>
            <person name="Lindberg D.R."/>
            <person name="Seaver E.C."/>
            <person name="Weisblat D.A."/>
            <person name="Putnam N.H."/>
            <person name="Grigoriev I.V."/>
            <person name="Rokhsar D.S."/>
        </authorList>
    </citation>
    <scope>NUCLEOTIDE SEQUENCE</scope>
</reference>
<proteinExistence type="predicted"/>
<dbReference type="InterPro" id="IPR016186">
    <property type="entry name" value="C-type_lectin-like/link_sf"/>
</dbReference>
<gene>
    <name evidence="3" type="primary">20198162</name>
    <name evidence="2" type="ORF">HELRODRAFT_159100</name>
</gene>
<dbReference type="RefSeq" id="XP_009009262.1">
    <property type="nucleotide sequence ID" value="XM_009011014.1"/>
</dbReference>
<evidence type="ECO:0000313" key="2">
    <source>
        <dbReference type="EMBL" id="ESO12542.1"/>
    </source>
</evidence>
<dbReference type="AlphaFoldDB" id="T1ENL2"/>
<dbReference type="SMART" id="SM00034">
    <property type="entry name" value="CLECT"/>
    <property type="match status" value="1"/>
</dbReference>
<dbReference type="InterPro" id="IPR050111">
    <property type="entry name" value="C-type_lectin/snaclec_domain"/>
</dbReference>
<dbReference type="CTD" id="20198162"/>
<dbReference type="EnsemblMetazoa" id="HelroT159100">
    <property type="protein sequence ID" value="HelroP159100"/>
    <property type="gene ID" value="HelroG159100"/>
</dbReference>
<evidence type="ECO:0000259" key="1">
    <source>
        <dbReference type="PROSITE" id="PS50041"/>
    </source>
</evidence>
<dbReference type="Pfam" id="PF00059">
    <property type="entry name" value="Lectin_C"/>
    <property type="match status" value="1"/>
</dbReference>
<dbReference type="PROSITE" id="PS50041">
    <property type="entry name" value="C_TYPE_LECTIN_2"/>
    <property type="match status" value="1"/>
</dbReference>
<dbReference type="FunCoup" id="T1ENL2">
    <property type="interactions" value="5"/>
</dbReference>
<dbReference type="OrthoDB" id="441660at2759"/>
<dbReference type="PANTHER" id="PTHR22803">
    <property type="entry name" value="MANNOSE, PHOSPHOLIPASE, LECTIN RECEPTOR RELATED"/>
    <property type="match status" value="1"/>
</dbReference>
<dbReference type="GeneID" id="20198162"/>
<sequence>MFLTFLNPVTARTANQHQAALIAKPSPLQNHGDYSEAKKCPNGFRNILNKCVKVVTERQTGNKAFETCKQLGANLAILNSKTYFDKLTKYLMDNFRESCTSTRSSGSFWTAGHRLHDTNVFVWKPSKLSKHMTGHCRNAIITKNWAKNQPDNTYNNEDCVEMFIDGNEMKFNDLPCAKGPNYIYKNCAVCQTNKK</sequence>
<dbReference type="GO" id="GO:0030246">
    <property type="term" value="F:carbohydrate binding"/>
    <property type="evidence" value="ECO:0000318"/>
    <property type="project" value="GO_Central"/>
</dbReference>
<protein>
    <recommendedName>
        <fullName evidence="1">C-type lectin domain-containing protein</fullName>
    </recommendedName>
</protein>
<keyword evidence="4" id="KW-1185">Reference proteome</keyword>
<dbReference type="HOGENOM" id="CLU_120655_0_0_1"/>
<dbReference type="GO" id="GO:0038187">
    <property type="term" value="F:pattern recognition receptor activity"/>
    <property type="evidence" value="ECO:0000318"/>
    <property type="project" value="GO_Central"/>
</dbReference>
<dbReference type="EMBL" id="AMQM01000187">
    <property type="status" value="NOT_ANNOTATED_CDS"/>
    <property type="molecule type" value="Genomic_DNA"/>
</dbReference>
<reference evidence="3" key="3">
    <citation type="submission" date="2015-06" db="UniProtKB">
        <authorList>
            <consortium name="EnsemblMetazoa"/>
        </authorList>
    </citation>
    <scope>IDENTIFICATION</scope>
</reference>
<evidence type="ECO:0000313" key="4">
    <source>
        <dbReference type="Proteomes" id="UP000015101"/>
    </source>
</evidence>
<dbReference type="OMA" id="CVHIINN"/>
<dbReference type="eggNOG" id="KOG4297">
    <property type="taxonomic scope" value="Eukaryota"/>
</dbReference>
<dbReference type="KEGG" id="hro:HELRODRAFT_159100"/>
<name>T1ENL2_HELRO</name>
<dbReference type="InterPro" id="IPR016187">
    <property type="entry name" value="CTDL_fold"/>
</dbReference>